<dbReference type="AlphaFoldDB" id="A0A4C1WMV5"/>
<accession>A0A4C1WMV5</accession>
<gene>
    <name evidence="1" type="ORF">EVAR_37290_1</name>
</gene>
<reference evidence="1 2" key="1">
    <citation type="journal article" date="2019" name="Commun. Biol.">
        <title>The bagworm genome reveals a unique fibroin gene that provides high tensile strength.</title>
        <authorList>
            <person name="Kono N."/>
            <person name="Nakamura H."/>
            <person name="Ohtoshi R."/>
            <person name="Tomita M."/>
            <person name="Numata K."/>
            <person name="Arakawa K."/>
        </authorList>
    </citation>
    <scope>NUCLEOTIDE SEQUENCE [LARGE SCALE GENOMIC DNA]</scope>
</reference>
<dbReference type="Proteomes" id="UP000299102">
    <property type="component" value="Unassembled WGS sequence"/>
</dbReference>
<sequence>MCHQSEYAFSIPFGRGEKEKHVASKKMASRRAVPARGTRGRAAAGVNKLGAVPRDARRVSITSDARPYANYARLCIFYDASLVACDANQNRTYADRIVAVSKNSLRPFIREKVSLSCRTVKKNTLTGWSHLRCAVGHTRAPRPIGIYHCHPRQEQIRDAIGRTLVCRLRSLGGAVIVTKDMA</sequence>
<organism evidence="1 2">
    <name type="scientific">Eumeta variegata</name>
    <name type="common">Bagworm moth</name>
    <name type="synonym">Eumeta japonica</name>
    <dbReference type="NCBI Taxonomy" id="151549"/>
    <lineage>
        <taxon>Eukaryota</taxon>
        <taxon>Metazoa</taxon>
        <taxon>Ecdysozoa</taxon>
        <taxon>Arthropoda</taxon>
        <taxon>Hexapoda</taxon>
        <taxon>Insecta</taxon>
        <taxon>Pterygota</taxon>
        <taxon>Neoptera</taxon>
        <taxon>Endopterygota</taxon>
        <taxon>Lepidoptera</taxon>
        <taxon>Glossata</taxon>
        <taxon>Ditrysia</taxon>
        <taxon>Tineoidea</taxon>
        <taxon>Psychidae</taxon>
        <taxon>Oiketicinae</taxon>
        <taxon>Eumeta</taxon>
    </lineage>
</organism>
<evidence type="ECO:0000313" key="1">
    <source>
        <dbReference type="EMBL" id="GBP51454.1"/>
    </source>
</evidence>
<name>A0A4C1WMV5_EUMVA</name>
<proteinExistence type="predicted"/>
<evidence type="ECO:0000313" key="2">
    <source>
        <dbReference type="Proteomes" id="UP000299102"/>
    </source>
</evidence>
<protein>
    <submittedName>
        <fullName evidence="1">Uncharacterized protein</fullName>
    </submittedName>
</protein>
<dbReference type="EMBL" id="BGZK01000581">
    <property type="protein sequence ID" value="GBP51454.1"/>
    <property type="molecule type" value="Genomic_DNA"/>
</dbReference>
<comment type="caution">
    <text evidence="1">The sequence shown here is derived from an EMBL/GenBank/DDBJ whole genome shotgun (WGS) entry which is preliminary data.</text>
</comment>
<keyword evidence="2" id="KW-1185">Reference proteome</keyword>